<keyword evidence="2" id="KW-1133">Transmembrane helix</keyword>
<evidence type="ECO:0000256" key="1">
    <source>
        <dbReference type="SAM" id="MobiDB-lite"/>
    </source>
</evidence>
<evidence type="ECO:0000313" key="4">
    <source>
        <dbReference type="Proteomes" id="UP000425960"/>
    </source>
</evidence>
<dbReference type="AlphaFoldDB" id="A0A5K7ZH75"/>
<feature type="compositionally biased region" description="Basic and acidic residues" evidence="1">
    <location>
        <begin position="84"/>
        <end position="94"/>
    </location>
</feature>
<dbReference type="Proteomes" id="UP000425960">
    <property type="component" value="Chromosome"/>
</dbReference>
<dbReference type="RefSeq" id="WP_155321229.1">
    <property type="nucleotide sequence ID" value="NZ_AP021876.1"/>
</dbReference>
<protein>
    <recommendedName>
        <fullName evidence="5">LITAF domain-containing protein</fullName>
    </recommendedName>
</protein>
<reference evidence="3 4" key="1">
    <citation type="submission" date="2019-11" db="EMBL/GenBank/DDBJ databases">
        <title>Comparative genomics of hydrocarbon-degrading Desulfosarcina strains.</title>
        <authorList>
            <person name="Watanabe M."/>
            <person name="Kojima H."/>
            <person name="Fukui M."/>
        </authorList>
    </citation>
    <scope>NUCLEOTIDE SEQUENCE [LARGE SCALE GENOMIC DNA]</scope>
    <source>
        <strain evidence="3 4">28bB2T</strain>
    </source>
</reference>
<gene>
    <name evidence="3" type="ORF">DSCO28_07770</name>
</gene>
<proteinExistence type="predicted"/>
<feature type="region of interest" description="Disordered" evidence="1">
    <location>
        <begin position="84"/>
        <end position="115"/>
    </location>
</feature>
<name>A0A5K7ZH75_9BACT</name>
<organism evidence="3 4">
    <name type="scientific">Desulfosarcina ovata subsp. sediminis</name>
    <dbReference type="NCBI Taxonomy" id="885957"/>
    <lineage>
        <taxon>Bacteria</taxon>
        <taxon>Pseudomonadati</taxon>
        <taxon>Thermodesulfobacteriota</taxon>
        <taxon>Desulfobacteria</taxon>
        <taxon>Desulfobacterales</taxon>
        <taxon>Desulfosarcinaceae</taxon>
        <taxon>Desulfosarcina</taxon>
    </lineage>
</organism>
<keyword evidence="2" id="KW-0472">Membrane</keyword>
<accession>A0A5K7ZH75</accession>
<feature type="transmembrane region" description="Helical" evidence="2">
    <location>
        <begin position="27"/>
        <end position="53"/>
    </location>
</feature>
<dbReference type="KEGG" id="dov:DSCO28_07770"/>
<keyword evidence="2" id="KW-0812">Transmembrane</keyword>
<evidence type="ECO:0008006" key="5">
    <source>
        <dbReference type="Google" id="ProtNLM"/>
    </source>
</evidence>
<evidence type="ECO:0000313" key="3">
    <source>
        <dbReference type="EMBL" id="BBO80211.1"/>
    </source>
</evidence>
<sequence>MGFQESTGFCEHCNRQVMVRRKTANHILHFLLTIFLGAISFGILGVLWLFMWFYSAKFPGKWLCTVCGRVADHGEKTDYRGMWDNIEDSKKNPEPETTTKASEPDDDQPNVYVIK</sequence>
<dbReference type="EMBL" id="AP021876">
    <property type="protein sequence ID" value="BBO80211.1"/>
    <property type="molecule type" value="Genomic_DNA"/>
</dbReference>
<evidence type="ECO:0000256" key="2">
    <source>
        <dbReference type="SAM" id="Phobius"/>
    </source>
</evidence>